<feature type="domain" description="Globin" evidence="2">
    <location>
        <begin position="226"/>
        <end position="354"/>
    </location>
</feature>
<feature type="compositionally biased region" description="Polar residues" evidence="1">
    <location>
        <begin position="396"/>
        <end position="443"/>
    </location>
</feature>
<evidence type="ECO:0000313" key="4">
    <source>
        <dbReference type="Proteomes" id="UP001497600"/>
    </source>
</evidence>
<dbReference type="Pfam" id="PF00042">
    <property type="entry name" value="Globin"/>
    <property type="match status" value="1"/>
</dbReference>
<feature type="compositionally biased region" description="Basic residues" evidence="1">
    <location>
        <begin position="451"/>
        <end position="462"/>
    </location>
</feature>
<dbReference type="InterPro" id="IPR000971">
    <property type="entry name" value="Globin"/>
</dbReference>
<reference evidence="3 4" key="1">
    <citation type="submission" date="2024-01" db="EMBL/GenBank/DDBJ databases">
        <authorList>
            <consortium name="Genoscope - CEA"/>
            <person name="William W."/>
        </authorList>
    </citation>
    <scope>NUCLEOTIDE SEQUENCE [LARGE SCALE GENOMIC DNA]</scope>
    <source>
        <strain evidence="3 4">29B2s-10</strain>
    </source>
</reference>
<feature type="region of interest" description="Disordered" evidence="1">
    <location>
        <begin position="183"/>
        <end position="219"/>
    </location>
</feature>
<keyword evidence="4" id="KW-1185">Reference proteome</keyword>
<evidence type="ECO:0000256" key="1">
    <source>
        <dbReference type="SAM" id="MobiDB-lite"/>
    </source>
</evidence>
<dbReference type="PANTHER" id="PTHR43396">
    <property type="entry name" value="FLAVOHEMOPROTEIN"/>
    <property type="match status" value="1"/>
</dbReference>
<dbReference type="CDD" id="cd01040">
    <property type="entry name" value="Mb-like"/>
    <property type="match status" value="1"/>
</dbReference>
<feature type="region of interest" description="Disordered" evidence="1">
    <location>
        <begin position="396"/>
        <end position="471"/>
    </location>
</feature>
<feature type="region of interest" description="Disordered" evidence="1">
    <location>
        <begin position="1"/>
        <end position="130"/>
    </location>
</feature>
<feature type="compositionally biased region" description="Low complexity" evidence="1">
    <location>
        <begin position="10"/>
        <end position="29"/>
    </location>
</feature>
<dbReference type="Gene3D" id="1.10.490.10">
    <property type="entry name" value="Globins"/>
    <property type="match status" value="1"/>
</dbReference>
<dbReference type="Proteomes" id="UP001497600">
    <property type="component" value="Chromosome F"/>
</dbReference>
<dbReference type="PANTHER" id="PTHR43396:SF6">
    <property type="entry name" value="ABL201WP"/>
    <property type="match status" value="1"/>
</dbReference>
<evidence type="ECO:0000259" key="2">
    <source>
        <dbReference type="PROSITE" id="PS01033"/>
    </source>
</evidence>
<dbReference type="SUPFAM" id="SSF46458">
    <property type="entry name" value="Globin-like"/>
    <property type="match status" value="1"/>
</dbReference>
<dbReference type="InterPro" id="IPR044399">
    <property type="entry name" value="Mb-like_M"/>
</dbReference>
<accession>A0ABP0EFR2</accession>
<protein>
    <recommendedName>
        <fullName evidence="2">Globin domain-containing protein</fullName>
    </recommendedName>
</protein>
<dbReference type="EMBL" id="OZ004258">
    <property type="protein sequence ID" value="CAK7912927.1"/>
    <property type="molecule type" value="Genomic_DNA"/>
</dbReference>
<organism evidence="3 4">
    <name type="scientific">[Candida] anglica</name>
    <dbReference type="NCBI Taxonomy" id="148631"/>
    <lineage>
        <taxon>Eukaryota</taxon>
        <taxon>Fungi</taxon>
        <taxon>Dikarya</taxon>
        <taxon>Ascomycota</taxon>
        <taxon>Saccharomycotina</taxon>
        <taxon>Pichiomycetes</taxon>
        <taxon>Debaryomycetaceae</taxon>
        <taxon>Kurtzmaniella</taxon>
    </lineage>
</organism>
<evidence type="ECO:0000313" key="3">
    <source>
        <dbReference type="EMBL" id="CAK7912927.1"/>
    </source>
</evidence>
<dbReference type="InterPro" id="IPR009050">
    <property type="entry name" value="Globin-like_sf"/>
</dbReference>
<sequence>MSATSMLPVTSQPSISSLSSQRTSSRLSSLNPMRTSNFKIPGGPPVPPKPSSGSSASSASSISSSSTSFSIHQTAATPTPDHHSPPTHSHSHTHTPPTSNHTPTPTPHHTSTHSRLFPTFSNHSNHSHEENFQLKRLDSNSTINSNFSSQSKYLVTLNLSKRDIELIRYTWNKMLLEEPQHERPTHSQLPQMPGQFYPGQSYPPHTHHSQHNHSHNDSLTAQNMKGLSQIKQMSTSTVASSLFCRQFYGNLLAMSPGLEGYFPSIKHQAVAFAGVVSLAISQLDNLSSLDEYLTKLGKRHTRILNIEPEHFELMGEALIKTFIERFGIKFNHELEVLWIKLYMYLSNSILQYGQDPKLKLNKNDNTGSNPDHLFQTNQLDERSLLDTSSLNAELTRSSTLTDAGSSVNGQFSTRNGSQAGRHSSVSTAHTSIMNPESATASTDNVEDSGKKQKKRSRMSIRNKTKEGCVIV</sequence>
<feature type="compositionally biased region" description="Low complexity" evidence="1">
    <location>
        <begin position="94"/>
        <end position="109"/>
    </location>
</feature>
<dbReference type="PROSITE" id="PS01033">
    <property type="entry name" value="GLOBIN"/>
    <property type="match status" value="1"/>
</dbReference>
<proteinExistence type="predicted"/>
<dbReference type="InterPro" id="IPR012292">
    <property type="entry name" value="Globin/Proto"/>
</dbReference>
<gene>
    <name evidence="3" type="ORF">CAAN4_F09252</name>
</gene>
<feature type="compositionally biased region" description="Low complexity" evidence="1">
    <location>
        <begin position="51"/>
        <end position="70"/>
    </location>
</feature>
<name>A0ABP0EFR2_9ASCO</name>